<dbReference type="EMBL" id="BRYB01002275">
    <property type="protein sequence ID" value="GMI42307.1"/>
    <property type="molecule type" value="Genomic_DNA"/>
</dbReference>
<gene>
    <name evidence="5" type="ORF">TeGR_g7066</name>
</gene>
<evidence type="ECO:0000313" key="5">
    <source>
        <dbReference type="EMBL" id="GMI42307.1"/>
    </source>
</evidence>
<dbReference type="InterPro" id="IPR014906">
    <property type="entry name" value="PRP4-like"/>
</dbReference>
<dbReference type="InterPro" id="IPR036285">
    <property type="entry name" value="PRP4-like_sf"/>
</dbReference>
<dbReference type="PANTHER" id="PTHR19846">
    <property type="entry name" value="WD40 REPEAT PROTEIN"/>
    <property type="match status" value="1"/>
</dbReference>
<feature type="repeat" description="WD" evidence="3">
    <location>
        <begin position="263"/>
        <end position="295"/>
    </location>
</feature>
<feature type="repeat" description="WD" evidence="3">
    <location>
        <begin position="502"/>
        <end position="534"/>
    </location>
</feature>
<evidence type="ECO:0000313" key="6">
    <source>
        <dbReference type="Proteomes" id="UP001165060"/>
    </source>
</evidence>
<dbReference type="PANTHER" id="PTHR19846:SF0">
    <property type="entry name" value="PRE-MRNA PROCESSING FACTOR 4"/>
    <property type="match status" value="1"/>
</dbReference>
<dbReference type="CDD" id="cd00200">
    <property type="entry name" value="WD40"/>
    <property type="match status" value="1"/>
</dbReference>
<feature type="repeat" description="WD" evidence="3">
    <location>
        <begin position="418"/>
        <end position="459"/>
    </location>
</feature>
<dbReference type="SUPFAM" id="SSF158230">
    <property type="entry name" value="PRP4-like"/>
    <property type="match status" value="1"/>
</dbReference>
<proteinExistence type="predicted"/>
<comment type="caution">
    <text evidence="5">The sequence shown here is derived from an EMBL/GenBank/DDBJ whole genome shotgun (WGS) entry which is preliminary data.</text>
</comment>
<dbReference type="InterPro" id="IPR019775">
    <property type="entry name" value="WD40_repeat_CS"/>
</dbReference>
<evidence type="ECO:0000256" key="2">
    <source>
        <dbReference type="ARBA" id="ARBA00022737"/>
    </source>
</evidence>
<keyword evidence="6" id="KW-1185">Reference proteome</keyword>
<sequence>MSIPPPPPPPPGVAPLLAPPLPSANVFTSSTGLTETLSLSSHSRLELARHEAIMLTVEAQKAGRSIVVPTIIGEVQAALRAHGEPVRLFGENLADVRDRLRLLMGKALVRGQSVSLPPSTLTAGPGEGGGGEKAELQYTPAGAELVRVRAAVAKEARARTAGRLGGELERRGQRGGEKRLKPSRYDYLYEDPAKAPPVPAAEDGARGLFGSLRKLGLSGSEFAGGRALTSCRYRPGDGQIVTAGWDGVVRCWDEGGGRRGELKGGHDDRICDVAFSPAGAALATTSVDTTCRVWSSKLLDAGFSAAPPAPGAAADEQPGPTPEELEAGSVVLRGHAQRVCRARFHPLEGGRYLATTSADRSWRLWDTEGGKELLLQDGHWGECYGIGFHPDGSLVSTTDFAGVVLTWDLRTGKAIQVFQGHAKRVLCAEWNRNGVELATGGDDGTVKLWDIRTRKIHTTVPAHNRLISEMKWTEDGQALVTASFDGTVKAWRGRDWRMLWRGEGHSGMVGGVDVRPDGKGVISVGFDRTFKIWA</sequence>
<dbReference type="Gene3D" id="4.10.280.110">
    <property type="entry name" value="Pre-mRNA processing factor 4 domain"/>
    <property type="match status" value="1"/>
</dbReference>
<reference evidence="5 6" key="1">
    <citation type="journal article" date="2023" name="Commun. Biol.">
        <title>Genome analysis of Parmales, the sister group of diatoms, reveals the evolutionary specialization of diatoms from phago-mixotrophs to photoautotrophs.</title>
        <authorList>
            <person name="Ban H."/>
            <person name="Sato S."/>
            <person name="Yoshikawa S."/>
            <person name="Yamada K."/>
            <person name="Nakamura Y."/>
            <person name="Ichinomiya M."/>
            <person name="Sato N."/>
            <person name="Blanc-Mathieu R."/>
            <person name="Endo H."/>
            <person name="Kuwata A."/>
            <person name="Ogata H."/>
        </authorList>
    </citation>
    <scope>NUCLEOTIDE SEQUENCE [LARGE SCALE GENOMIC DNA]</scope>
</reference>
<feature type="repeat" description="WD" evidence="3">
    <location>
        <begin position="460"/>
        <end position="491"/>
    </location>
</feature>
<dbReference type="Proteomes" id="UP001165060">
    <property type="component" value="Unassembled WGS sequence"/>
</dbReference>
<evidence type="ECO:0000256" key="1">
    <source>
        <dbReference type="ARBA" id="ARBA00022574"/>
    </source>
</evidence>
<dbReference type="Pfam" id="PF08799">
    <property type="entry name" value="PRP4"/>
    <property type="match status" value="1"/>
</dbReference>
<dbReference type="PROSITE" id="PS50082">
    <property type="entry name" value="WD_REPEATS_2"/>
    <property type="match status" value="6"/>
</dbReference>
<name>A0ABQ6N8B1_9STRA</name>
<evidence type="ECO:0000256" key="3">
    <source>
        <dbReference type="PROSITE-ProRule" id="PRU00221"/>
    </source>
</evidence>
<feature type="repeat" description="WD" evidence="3">
    <location>
        <begin position="332"/>
        <end position="375"/>
    </location>
</feature>
<dbReference type="SMART" id="SM00320">
    <property type="entry name" value="WD40"/>
    <property type="match status" value="7"/>
</dbReference>
<organism evidence="5 6">
    <name type="scientific">Tetraparma gracilis</name>
    <dbReference type="NCBI Taxonomy" id="2962635"/>
    <lineage>
        <taxon>Eukaryota</taxon>
        <taxon>Sar</taxon>
        <taxon>Stramenopiles</taxon>
        <taxon>Ochrophyta</taxon>
        <taxon>Bolidophyceae</taxon>
        <taxon>Parmales</taxon>
        <taxon>Triparmaceae</taxon>
        <taxon>Tetraparma</taxon>
    </lineage>
</organism>
<evidence type="ECO:0000259" key="4">
    <source>
        <dbReference type="Pfam" id="PF08799"/>
    </source>
</evidence>
<keyword evidence="2" id="KW-0677">Repeat</keyword>
<dbReference type="InterPro" id="IPR001680">
    <property type="entry name" value="WD40_rpt"/>
</dbReference>
<dbReference type="Gene3D" id="2.130.10.10">
    <property type="entry name" value="YVTN repeat-like/Quinoprotein amine dehydrogenase"/>
    <property type="match status" value="3"/>
</dbReference>
<accession>A0ABQ6N8B1</accession>
<protein>
    <recommendedName>
        <fullName evidence="4">Pre-mRNA processing factor 4 (PRP4)-like domain-containing protein</fullName>
    </recommendedName>
</protein>
<dbReference type="InterPro" id="IPR020472">
    <property type="entry name" value="WD40_PAC1"/>
</dbReference>
<feature type="repeat" description="WD" evidence="3">
    <location>
        <begin position="376"/>
        <end position="417"/>
    </location>
</feature>
<dbReference type="Pfam" id="PF00400">
    <property type="entry name" value="WD40"/>
    <property type="match status" value="6"/>
</dbReference>
<keyword evidence="1 3" id="KW-0853">WD repeat</keyword>
<dbReference type="PROSITE" id="PS00678">
    <property type="entry name" value="WD_REPEATS_1"/>
    <property type="match status" value="2"/>
</dbReference>
<dbReference type="PROSITE" id="PS50294">
    <property type="entry name" value="WD_REPEATS_REGION"/>
    <property type="match status" value="5"/>
</dbReference>
<dbReference type="InterPro" id="IPR015943">
    <property type="entry name" value="WD40/YVTN_repeat-like_dom_sf"/>
</dbReference>
<dbReference type="InterPro" id="IPR036322">
    <property type="entry name" value="WD40_repeat_dom_sf"/>
</dbReference>
<feature type="domain" description="Pre-mRNA processing factor 4 (PRP4)-like" evidence="4">
    <location>
        <begin position="75"/>
        <end position="102"/>
    </location>
</feature>
<dbReference type="PRINTS" id="PR00320">
    <property type="entry name" value="GPROTEINBRPT"/>
</dbReference>
<dbReference type="SUPFAM" id="SSF50978">
    <property type="entry name" value="WD40 repeat-like"/>
    <property type="match status" value="1"/>
</dbReference>